<gene>
    <name evidence="10" type="ORF">E0I26_04625</name>
</gene>
<evidence type="ECO:0000256" key="5">
    <source>
        <dbReference type="ARBA" id="ARBA00023136"/>
    </source>
</evidence>
<sequence>MRKLLHQLLLVCLVAMYYQDVSAQEKKMVSGTVRDSDGVPVMAATIKERGTSNGVVSDENGTFKISVNPNAVLVISSIGMKSLEVKTDNSGIVNVQLQTSTNELEGVVVTALGVSKKSRALGYASSTIKADAIVKAGSSNFASALYGKAPGVRIATAPGGATSAVNITIRGVNSIRGRSQPLIVLDGIPIRDGEVKNNDYWNDQRIRGNGLLDINPEDIDNISILKGASAAALYGSEAVNGVVLITTKSGKGKKGLGVDFSSNYSVDEVAFLPRYQNVRGQGYQLNFANAGQDSAGFIYYDTDGDGTKETRGLIGTSLNFGPKFDGKPTMAWDGIIRPYEAQKGYASLYQKGINSNVNIAISQSSENASMRFSLTRQDNQGVSIGSQNTKNVANLNTTFKLGKKLTTDLLINYVNQKTHNRPYSNDRMINNFTGMMGRFDDGAWYLNKYKTSLGYRFVTGANTQSLTPSENIIRNGFRGDVADYVWRVKENNEDEYSNRVIASMTHNYQIVDNLKLRARLATDFTSMSTETRNSTEIPLAFGNSGYFGLNSAQYSILYGDILLTYTKKITPDLELSAMGGYTASKDKGTSISRGTNGGLSVENWFDLSASRNNPNSDSRRTSLVKDAFMGTLNANYKNYFFLEGTIRKDRTSTMNPNNNSFVYPSVNSSLVISDLFTLPSAVSYAKIRGSWGIVGNYPDMYEANVAYNQNTLGVQQNGGNPVLYTDTNFSKYGNDLIKTETKHEIEFGLEAKFLNGRLGLDVSYYNAQIRDQILDLTLAPTSGASAILGNVGTLRNKGIEIGITATAIKTANFTWESTLNFAKNKNVVEKLANGTTELLHTDFDGNAAQLRSTVGQPMGDFYTHPIAVNDKGEKVVTSDGLYKIDNDKMTKVGNAMPKVTGGFINSFTYKNVTLDVVTDFRFGGHVMPTGINWMISRGLTEESTKYMDKASGGLSYYMNGDQGVQTTAAAGPNGEVVYNDGMLMDAVNEDGSKNTNVISQAYYYFNTYNWGGPQYSSSRYELYVQKNSYIKLREVSLSYNLPSEVAKKLGATKLSVSAFGRNLLYFYRTIKDMDAEQTTAGSRWSQTLTNAGTNPSTRTLGLMIRASF</sequence>
<dbReference type="InterPro" id="IPR037066">
    <property type="entry name" value="Plug_dom_sf"/>
</dbReference>
<dbReference type="SUPFAM" id="SSF49464">
    <property type="entry name" value="Carboxypeptidase regulatory domain-like"/>
    <property type="match status" value="1"/>
</dbReference>
<dbReference type="RefSeq" id="WP_131915326.1">
    <property type="nucleotide sequence ID" value="NZ_SMLG01000002.1"/>
</dbReference>
<dbReference type="OrthoDB" id="9768177at2"/>
<comment type="caution">
    <text evidence="10">The sequence shown here is derived from an EMBL/GenBank/DDBJ whole genome shotgun (WGS) entry which is preliminary data.</text>
</comment>
<evidence type="ECO:0000256" key="6">
    <source>
        <dbReference type="ARBA" id="ARBA00023237"/>
    </source>
</evidence>
<keyword evidence="3 7" id="KW-1134">Transmembrane beta strand</keyword>
<keyword evidence="8" id="KW-0732">Signal</keyword>
<evidence type="ECO:0000259" key="9">
    <source>
        <dbReference type="Pfam" id="PF07715"/>
    </source>
</evidence>
<comment type="subcellular location">
    <subcellularLocation>
        <location evidence="1 7">Cell outer membrane</location>
        <topology evidence="1 7">Multi-pass membrane protein</topology>
    </subcellularLocation>
</comment>
<accession>A0A4R5FBH1</accession>
<dbReference type="Pfam" id="PF13715">
    <property type="entry name" value="CarbopepD_reg_2"/>
    <property type="match status" value="1"/>
</dbReference>
<proteinExistence type="inferred from homology"/>
<dbReference type="Proteomes" id="UP000294814">
    <property type="component" value="Unassembled WGS sequence"/>
</dbReference>
<feature type="signal peptide" evidence="8">
    <location>
        <begin position="1"/>
        <end position="23"/>
    </location>
</feature>
<dbReference type="InterPro" id="IPR023997">
    <property type="entry name" value="TonB-dep_OMP_SusC/RagA_CS"/>
</dbReference>
<dbReference type="NCBIfam" id="TIGR04057">
    <property type="entry name" value="SusC_RagA_signa"/>
    <property type="match status" value="1"/>
</dbReference>
<dbReference type="InterPro" id="IPR008969">
    <property type="entry name" value="CarboxyPept-like_regulatory"/>
</dbReference>
<keyword evidence="6 7" id="KW-0998">Cell outer membrane</keyword>
<keyword evidence="5 7" id="KW-0472">Membrane</keyword>
<dbReference type="Pfam" id="PF07715">
    <property type="entry name" value="Plug"/>
    <property type="match status" value="1"/>
</dbReference>
<evidence type="ECO:0000256" key="1">
    <source>
        <dbReference type="ARBA" id="ARBA00004571"/>
    </source>
</evidence>
<evidence type="ECO:0000256" key="2">
    <source>
        <dbReference type="ARBA" id="ARBA00022448"/>
    </source>
</evidence>
<comment type="similarity">
    <text evidence="7">Belongs to the TonB-dependent receptor family.</text>
</comment>
<dbReference type="InterPro" id="IPR036942">
    <property type="entry name" value="Beta-barrel_TonB_sf"/>
</dbReference>
<evidence type="ECO:0000256" key="3">
    <source>
        <dbReference type="ARBA" id="ARBA00022452"/>
    </source>
</evidence>
<name>A0A4R5FBH1_9FLAO</name>
<evidence type="ECO:0000313" key="11">
    <source>
        <dbReference type="Proteomes" id="UP000294814"/>
    </source>
</evidence>
<keyword evidence="2 7" id="KW-0813">Transport</keyword>
<dbReference type="PROSITE" id="PS52016">
    <property type="entry name" value="TONB_DEPENDENT_REC_3"/>
    <property type="match status" value="1"/>
</dbReference>
<dbReference type="GO" id="GO:0009279">
    <property type="term" value="C:cell outer membrane"/>
    <property type="evidence" value="ECO:0007669"/>
    <property type="project" value="UniProtKB-SubCell"/>
</dbReference>
<dbReference type="Gene3D" id="2.170.130.10">
    <property type="entry name" value="TonB-dependent receptor, plug domain"/>
    <property type="match status" value="1"/>
</dbReference>
<keyword evidence="4 7" id="KW-0812">Transmembrane</keyword>
<dbReference type="SUPFAM" id="SSF56935">
    <property type="entry name" value="Porins"/>
    <property type="match status" value="1"/>
</dbReference>
<evidence type="ECO:0000256" key="4">
    <source>
        <dbReference type="ARBA" id="ARBA00022692"/>
    </source>
</evidence>
<organism evidence="10 11">
    <name type="scientific">Flavobacterium rhamnosiphilum</name>
    <dbReference type="NCBI Taxonomy" id="2541724"/>
    <lineage>
        <taxon>Bacteria</taxon>
        <taxon>Pseudomonadati</taxon>
        <taxon>Bacteroidota</taxon>
        <taxon>Flavobacteriia</taxon>
        <taxon>Flavobacteriales</taxon>
        <taxon>Flavobacteriaceae</taxon>
        <taxon>Flavobacterium</taxon>
    </lineage>
</organism>
<evidence type="ECO:0000313" key="10">
    <source>
        <dbReference type="EMBL" id="TDE45976.1"/>
    </source>
</evidence>
<dbReference type="Gene3D" id="2.60.40.1120">
    <property type="entry name" value="Carboxypeptidase-like, regulatory domain"/>
    <property type="match status" value="1"/>
</dbReference>
<dbReference type="AlphaFoldDB" id="A0A4R5FBH1"/>
<dbReference type="EMBL" id="SMLG01000002">
    <property type="protein sequence ID" value="TDE45976.1"/>
    <property type="molecule type" value="Genomic_DNA"/>
</dbReference>
<protein>
    <submittedName>
        <fullName evidence="10">SusC/RagA family TonB-linked outer membrane protein</fullName>
    </submittedName>
</protein>
<dbReference type="InterPro" id="IPR023996">
    <property type="entry name" value="TonB-dep_OMP_SusC/RagA"/>
</dbReference>
<feature type="domain" description="TonB-dependent receptor plug" evidence="9">
    <location>
        <begin position="121"/>
        <end position="242"/>
    </location>
</feature>
<dbReference type="InterPro" id="IPR039426">
    <property type="entry name" value="TonB-dep_rcpt-like"/>
</dbReference>
<dbReference type="NCBIfam" id="TIGR04056">
    <property type="entry name" value="OMP_RagA_SusC"/>
    <property type="match status" value="1"/>
</dbReference>
<reference evidence="10 11" key="1">
    <citation type="submission" date="2019-03" db="EMBL/GenBank/DDBJ databases">
        <title>Novel species of Flavobacterium.</title>
        <authorList>
            <person name="Liu Q."/>
            <person name="Xin Y.-H."/>
        </authorList>
    </citation>
    <scope>NUCLEOTIDE SEQUENCE [LARGE SCALE GENOMIC DNA]</scope>
    <source>
        <strain evidence="10 11">LB3P52</strain>
    </source>
</reference>
<keyword evidence="11" id="KW-1185">Reference proteome</keyword>
<evidence type="ECO:0000256" key="8">
    <source>
        <dbReference type="SAM" id="SignalP"/>
    </source>
</evidence>
<dbReference type="InterPro" id="IPR012910">
    <property type="entry name" value="Plug_dom"/>
</dbReference>
<dbReference type="Gene3D" id="2.40.170.20">
    <property type="entry name" value="TonB-dependent receptor, beta-barrel domain"/>
    <property type="match status" value="1"/>
</dbReference>
<feature type="chain" id="PRO_5020932192" evidence="8">
    <location>
        <begin position="24"/>
        <end position="1108"/>
    </location>
</feature>
<evidence type="ECO:0000256" key="7">
    <source>
        <dbReference type="PROSITE-ProRule" id="PRU01360"/>
    </source>
</evidence>